<dbReference type="GO" id="GO:0005524">
    <property type="term" value="F:ATP binding"/>
    <property type="evidence" value="ECO:0007669"/>
    <property type="project" value="UniProtKB-KW"/>
</dbReference>
<proteinExistence type="predicted"/>
<accession>X1QUD2</accession>
<keyword evidence="1" id="KW-0547">Nucleotide-binding</keyword>
<gene>
    <name evidence="4" type="ORF">S06H3_60603</name>
</gene>
<name>X1QUD2_9ZZZZ</name>
<reference evidence="4" key="1">
    <citation type="journal article" date="2014" name="Front. Microbiol.">
        <title>High frequency of phylogenetically diverse reductive dehalogenase-homologous genes in deep subseafloor sedimentary metagenomes.</title>
        <authorList>
            <person name="Kawai M."/>
            <person name="Futagami T."/>
            <person name="Toyoda A."/>
            <person name="Takaki Y."/>
            <person name="Nishi S."/>
            <person name="Hori S."/>
            <person name="Arai W."/>
            <person name="Tsubouchi T."/>
            <person name="Morono Y."/>
            <person name="Uchiyama I."/>
            <person name="Ito T."/>
            <person name="Fujiyama A."/>
            <person name="Inagaki F."/>
            <person name="Takami H."/>
        </authorList>
    </citation>
    <scope>NUCLEOTIDE SEQUENCE</scope>
    <source>
        <strain evidence="4">Expedition CK06-06</strain>
    </source>
</reference>
<keyword evidence="2" id="KW-0067">ATP-binding</keyword>
<dbReference type="InterPro" id="IPR001482">
    <property type="entry name" value="T2SS/T4SS_dom"/>
</dbReference>
<comment type="caution">
    <text evidence="4">The sequence shown here is derived from an EMBL/GenBank/DDBJ whole genome shotgun (WGS) entry which is preliminary data.</text>
</comment>
<dbReference type="AlphaFoldDB" id="X1QUD2"/>
<dbReference type="GO" id="GO:0005886">
    <property type="term" value="C:plasma membrane"/>
    <property type="evidence" value="ECO:0007669"/>
    <property type="project" value="TreeGrafter"/>
</dbReference>
<dbReference type="PANTHER" id="PTHR30258:SF1">
    <property type="entry name" value="PROTEIN TRANSPORT PROTEIN HOFB HOMOLOG"/>
    <property type="match status" value="1"/>
</dbReference>
<dbReference type="Pfam" id="PF00437">
    <property type="entry name" value="T2SSE"/>
    <property type="match status" value="1"/>
</dbReference>
<sequence length="167" mass="18369">TADIGIKAALTGHLLFTTLHTNDAAGAIVRLVNMGVEPFLISGALTFVGAQRLMRKVCKNCAHSYHPSKRLLKQLEIEDQVDNNLVLYQAKGCRICNNTGYRGRMAVMEALEIDDNIKELILRKVPELKIKKTAISNGMIPLRKNAVTKVIRGDTTLEELARVAGTT</sequence>
<dbReference type="GO" id="GO:0016887">
    <property type="term" value="F:ATP hydrolysis activity"/>
    <property type="evidence" value="ECO:0007669"/>
    <property type="project" value="TreeGrafter"/>
</dbReference>
<evidence type="ECO:0000259" key="3">
    <source>
        <dbReference type="Pfam" id="PF00437"/>
    </source>
</evidence>
<evidence type="ECO:0000256" key="1">
    <source>
        <dbReference type="ARBA" id="ARBA00022741"/>
    </source>
</evidence>
<feature type="domain" description="Bacterial type II secretion system protein E" evidence="3">
    <location>
        <begin position="1"/>
        <end position="162"/>
    </location>
</feature>
<feature type="non-terminal residue" evidence="4">
    <location>
        <position position="1"/>
    </location>
</feature>
<dbReference type="SUPFAM" id="SSF52540">
    <property type="entry name" value="P-loop containing nucleoside triphosphate hydrolases"/>
    <property type="match status" value="1"/>
</dbReference>
<protein>
    <recommendedName>
        <fullName evidence="3">Bacterial type II secretion system protein E domain-containing protein</fullName>
    </recommendedName>
</protein>
<dbReference type="InterPro" id="IPR027417">
    <property type="entry name" value="P-loop_NTPase"/>
</dbReference>
<evidence type="ECO:0000256" key="2">
    <source>
        <dbReference type="ARBA" id="ARBA00022840"/>
    </source>
</evidence>
<dbReference type="PANTHER" id="PTHR30258">
    <property type="entry name" value="TYPE II SECRETION SYSTEM PROTEIN GSPE-RELATED"/>
    <property type="match status" value="1"/>
</dbReference>
<organism evidence="4">
    <name type="scientific">marine sediment metagenome</name>
    <dbReference type="NCBI Taxonomy" id="412755"/>
    <lineage>
        <taxon>unclassified sequences</taxon>
        <taxon>metagenomes</taxon>
        <taxon>ecological metagenomes</taxon>
    </lineage>
</organism>
<dbReference type="Gene3D" id="3.40.50.300">
    <property type="entry name" value="P-loop containing nucleotide triphosphate hydrolases"/>
    <property type="match status" value="1"/>
</dbReference>
<evidence type="ECO:0000313" key="4">
    <source>
        <dbReference type="EMBL" id="GAI46889.1"/>
    </source>
</evidence>
<dbReference type="EMBL" id="BARV01039564">
    <property type="protein sequence ID" value="GAI46889.1"/>
    <property type="molecule type" value="Genomic_DNA"/>
</dbReference>